<dbReference type="AlphaFoldDB" id="D4X9M3"/>
<evidence type="ECO:0000256" key="1">
    <source>
        <dbReference type="ARBA" id="ARBA00005947"/>
    </source>
</evidence>
<dbReference type="Proteomes" id="UP000004510">
    <property type="component" value="Unassembled WGS sequence"/>
</dbReference>
<dbReference type="PATRIC" id="fig|742159.3.peg.3083"/>
<evidence type="ECO:0000313" key="3">
    <source>
        <dbReference type="EMBL" id="EFF76484.1"/>
    </source>
</evidence>
<evidence type="ECO:0000313" key="4">
    <source>
        <dbReference type="Proteomes" id="UP000004510"/>
    </source>
</evidence>
<protein>
    <submittedName>
        <fullName evidence="3">Histone deacetylase family</fullName>
        <ecNumber evidence="3">3.5.1.48</ecNumber>
    </submittedName>
</protein>
<gene>
    <name evidence="3" type="primary">hda2</name>
    <name evidence="3" type="ORF">HMPREF0004_2170</name>
</gene>
<dbReference type="eggNOG" id="COG0123">
    <property type="taxonomic scope" value="Bacteria"/>
</dbReference>
<dbReference type="GO" id="GO:0040029">
    <property type="term" value="P:epigenetic regulation of gene expression"/>
    <property type="evidence" value="ECO:0007669"/>
    <property type="project" value="TreeGrafter"/>
</dbReference>
<dbReference type="SUPFAM" id="SSF52768">
    <property type="entry name" value="Arginase/deacetylase"/>
    <property type="match status" value="1"/>
</dbReference>
<comment type="similarity">
    <text evidence="1">Belongs to the histone deacetylase family.</text>
</comment>
<dbReference type="PANTHER" id="PTHR10625:SF10">
    <property type="entry name" value="HISTONE DEACETYLASE HDAC1"/>
    <property type="match status" value="1"/>
</dbReference>
<feature type="domain" description="Histone deacetylase" evidence="2">
    <location>
        <begin position="69"/>
        <end position="353"/>
    </location>
</feature>
<comment type="caution">
    <text evidence="3">The sequence shown here is derived from an EMBL/GenBank/DDBJ whole genome shotgun (WGS) entry which is preliminary data.</text>
</comment>
<proteinExistence type="inferred from homology"/>
<dbReference type="EC" id="3.5.1.48" evidence="3"/>
<dbReference type="InterPro" id="IPR023696">
    <property type="entry name" value="Ureohydrolase_dom_sf"/>
</dbReference>
<organism evidence="3 4">
    <name type="scientific">Achromobacter piechaudii ATCC 43553</name>
    <dbReference type="NCBI Taxonomy" id="742159"/>
    <lineage>
        <taxon>Bacteria</taxon>
        <taxon>Pseudomonadati</taxon>
        <taxon>Pseudomonadota</taxon>
        <taxon>Betaproteobacteria</taxon>
        <taxon>Burkholderiales</taxon>
        <taxon>Alcaligenaceae</taxon>
        <taxon>Achromobacter</taxon>
    </lineage>
</organism>
<dbReference type="HOGENOM" id="CLU_007727_8_1_4"/>
<reference evidence="4" key="1">
    <citation type="submission" date="2010-03" db="EMBL/GenBank/DDBJ databases">
        <title>Complete sequence of Mobiluncus curtisii ATCC 43063.</title>
        <authorList>
            <person name="Muzny D."/>
            <person name="Qin X."/>
            <person name="Deng J."/>
            <person name="Jiang H."/>
            <person name="Liu Y."/>
            <person name="Qu J."/>
            <person name="Song X.-Z."/>
            <person name="Zhang L."/>
            <person name="Thornton R."/>
            <person name="Coyle M."/>
            <person name="Francisco L."/>
            <person name="Jackson L."/>
            <person name="Javaid M."/>
            <person name="Korchina V."/>
            <person name="Kovar C."/>
            <person name="Mata R."/>
            <person name="Mathew T."/>
            <person name="Ngo R."/>
            <person name="Nguyen L."/>
            <person name="Nguyen N."/>
            <person name="Okwuonu G."/>
            <person name="Ongeri F."/>
            <person name="Pham C."/>
            <person name="Simmons D."/>
            <person name="Wilczek-Boney K."/>
            <person name="Hale W."/>
            <person name="Jakkamsetti A."/>
            <person name="Pham P."/>
            <person name="Ruth R."/>
            <person name="San Lucas F."/>
            <person name="Warren J."/>
            <person name="Zhang J."/>
            <person name="Zhao Z."/>
            <person name="Zhou C."/>
            <person name="Zhu D."/>
            <person name="Lee S."/>
            <person name="Bess C."/>
            <person name="Blankenburg K."/>
            <person name="Forbes L."/>
            <person name="Fu Q."/>
            <person name="Gubbala S."/>
            <person name="Hirani K."/>
            <person name="Jayaseelan J.C."/>
            <person name="Lara F."/>
            <person name="Munidasa M."/>
            <person name="Palculict T."/>
            <person name="Patil S."/>
            <person name="Pu L.-L."/>
            <person name="Saada N."/>
            <person name="Tang L."/>
            <person name="Weissenberger G."/>
            <person name="Zhu Y."/>
            <person name="Hemphill L."/>
            <person name="Shang Y."/>
            <person name="Youmans B."/>
            <person name="Ayvaz T."/>
            <person name="Ross M."/>
            <person name="Santibanez J."/>
            <person name="Aqrawi P."/>
            <person name="Gross S."/>
            <person name="Joshi V."/>
            <person name="Fowler G."/>
            <person name="Nazareth L."/>
            <person name="Reid J."/>
            <person name="Worley K."/>
            <person name="Petrosino J."/>
            <person name="Highlander S."/>
            <person name="Gibbs R."/>
            <person name="Gibbs R."/>
        </authorList>
    </citation>
    <scope>NUCLEOTIDE SEQUENCE [LARGE SCALE GENOMIC DNA]</scope>
    <source>
        <strain evidence="4">ATCC 43553</strain>
    </source>
</reference>
<dbReference type="InterPro" id="IPR023801">
    <property type="entry name" value="His_deacetylse_dom"/>
</dbReference>
<keyword evidence="3" id="KW-0378">Hydrolase</keyword>
<dbReference type="InterPro" id="IPR037138">
    <property type="entry name" value="His_deacetylse_dom_sf"/>
</dbReference>
<sequence>MRMAVLAEAAVEAVVREFGAEGAVVEQPASRAESVPSCSNRRQMNIIFLMETMYLTHPACRLHEMGSWHPESPQRLDAISDQLLASGLMPYLDDRQAPQASRNDILRVHTVQYLDSLREHTPDQGYYPIDPDTLMNPHTYEAALYAAGAGVAAVDAVIGGEARTAFCAVRPPGHHACRSQAMGFCFLNNVAIAARHALDFHGLSRVAIVDFDVHHGNGTEDIFAGDERVLMCSFFQHPLFPNSGVEHPADNMLNVPVPAYTVGPAVRAIVTEQWLPRLEAFRPELILVSAGFDAHREDDMGQMGLVEADYAWITERLVEVAERHSQGRIVSTLEGGYNLSALGRSVVAHIRALAKL</sequence>
<name>D4X9M3_9BURK</name>
<dbReference type="PRINTS" id="PR01270">
    <property type="entry name" value="HDASUPER"/>
</dbReference>
<dbReference type="PANTHER" id="PTHR10625">
    <property type="entry name" value="HISTONE DEACETYLASE HDAC1-RELATED"/>
    <property type="match status" value="1"/>
</dbReference>
<dbReference type="GO" id="GO:0047611">
    <property type="term" value="F:acetylspermidine deacetylase activity"/>
    <property type="evidence" value="ECO:0007669"/>
    <property type="project" value="UniProtKB-EC"/>
</dbReference>
<dbReference type="GO" id="GO:0004407">
    <property type="term" value="F:histone deacetylase activity"/>
    <property type="evidence" value="ECO:0007669"/>
    <property type="project" value="TreeGrafter"/>
</dbReference>
<evidence type="ECO:0000259" key="2">
    <source>
        <dbReference type="Pfam" id="PF00850"/>
    </source>
</evidence>
<dbReference type="Gene3D" id="3.40.800.20">
    <property type="entry name" value="Histone deacetylase domain"/>
    <property type="match status" value="1"/>
</dbReference>
<dbReference type="EMBL" id="ADMS01000051">
    <property type="protein sequence ID" value="EFF76484.1"/>
    <property type="molecule type" value="Genomic_DNA"/>
</dbReference>
<dbReference type="InterPro" id="IPR000286">
    <property type="entry name" value="HDACs"/>
</dbReference>
<dbReference type="CDD" id="cd11599">
    <property type="entry name" value="HDAC_classII_2"/>
    <property type="match status" value="1"/>
</dbReference>
<dbReference type="Pfam" id="PF00850">
    <property type="entry name" value="Hist_deacetyl"/>
    <property type="match status" value="1"/>
</dbReference>
<accession>D4X9M3</accession>